<dbReference type="EMBL" id="LAZR01000084">
    <property type="protein sequence ID" value="KKN93681.1"/>
    <property type="molecule type" value="Genomic_DNA"/>
</dbReference>
<dbReference type="GO" id="GO:0006281">
    <property type="term" value="P:DNA repair"/>
    <property type="evidence" value="ECO:0007669"/>
    <property type="project" value="TreeGrafter"/>
</dbReference>
<reference evidence="1" key="1">
    <citation type="journal article" date="2015" name="Nature">
        <title>Complex archaea that bridge the gap between prokaryotes and eukaryotes.</title>
        <authorList>
            <person name="Spang A."/>
            <person name="Saw J.H."/>
            <person name="Jorgensen S.L."/>
            <person name="Zaremba-Niedzwiedzka K."/>
            <person name="Martijn J."/>
            <person name="Lind A.E."/>
            <person name="van Eijk R."/>
            <person name="Schleper C."/>
            <person name="Guy L."/>
            <person name="Ettema T.J."/>
        </authorList>
    </citation>
    <scope>NUCLEOTIDE SEQUENCE</scope>
</reference>
<evidence type="ECO:0000313" key="1">
    <source>
        <dbReference type="EMBL" id="KKN93681.1"/>
    </source>
</evidence>
<dbReference type="GO" id="GO:0046403">
    <property type="term" value="F:polynucleotide 3'-phosphatase activity"/>
    <property type="evidence" value="ECO:0007669"/>
    <property type="project" value="TreeGrafter"/>
</dbReference>
<gene>
    <name evidence="1" type="ORF">LCGC14_0195140</name>
</gene>
<accession>A0A0F9X4A8</accession>
<proteinExistence type="predicted"/>
<dbReference type="AlphaFoldDB" id="A0A0F9X4A8"/>
<sequence>MKQKMIMMVGYPGSGKSTYARTLVRHGYRIINQDAEGGAGSLNREKCEALMEHYLMSGQNVVIDRCNINKKQRSTFIILARNINPELIIECIVMITDPKKCASRIHTRANHKTLTNKNPTKIIKAIGLFHKTRQFPHEREGVDKITRIYAK</sequence>
<dbReference type="PANTHER" id="PTHR12083:SF9">
    <property type="entry name" value="BIFUNCTIONAL POLYNUCLEOTIDE PHOSPHATASE_KINASE"/>
    <property type="match status" value="1"/>
</dbReference>
<dbReference type="Pfam" id="PF13671">
    <property type="entry name" value="AAA_33"/>
    <property type="match status" value="1"/>
</dbReference>
<organism evidence="1">
    <name type="scientific">marine sediment metagenome</name>
    <dbReference type="NCBI Taxonomy" id="412755"/>
    <lineage>
        <taxon>unclassified sequences</taxon>
        <taxon>metagenomes</taxon>
        <taxon>ecological metagenomes</taxon>
    </lineage>
</organism>
<dbReference type="InterPro" id="IPR027417">
    <property type="entry name" value="P-loop_NTPase"/>
</dbReference>
<dbReference type="GO" id="GO:0003690">
    <property type="term" value="F:double-stranded DNA binding"/>
    <property type="evidence" value="ECO:0007669"/>
    <property type="project" value="TreeGrafter"/>
</dbReference>
<name>A0A0F9X4A8_9ZZZZ</name>
<dbReference type="Gene3D" id="3.40.50.300">
    <property type="entry name" value="P-loop containing nucleotide triphosphate hydrolases"/>
    <property type="match status" value="1"/>
</dbReference>
<dbReference type="GO" id="GO:0046404">
    <property type="term" value="F:ATP-dependent polydeoxyribonucleotide 5'-hydroxyl-kinase activity"/>
    <property type="evidence" value="ECO:0007669"/>
    <property type="project" value="TreeGrafter"/>
</dbReference>
<comment type="caution">
    <text evidence="1">The sequence shown here is derived from an EMBL/GenBank/DDBJ whole genome shotgun (WGS) entry which is preliminary data.</text>
</comment>
<dbReference type="PANTHER" id="PTHR12083">
    <property type="entry name" value="BIFUNCTIONAL POLYNUCLEOTIDE PHOSPHATASE/KINASE"/>
    <property type="match status" value="1"/>
</dbReference>
<protein>
    <submittedName>
        <fullName evidence="1">Uncharacterized protein</fullName>
    </submittedName>
</protein>
<dbReference type="SUPFAM" id="SSF52540">
    <property type="entry name" value="P-loop containing nucleoside triphosphate hydrolases"/>
    <property type="match status" value="1"/>
</dbReference>